<dbReference type="EMBL" id="CP002691">
    <property type="protein sequence ID" value="AEE50077.1"/>
    <property type="molecule type" value="Genomic_DNA"/>
</dbReference>
<dbReference type="HOGENOM" id="CLU_1624818_0_0_10"/>
<proteinExistence type="predicted"/>
<evidence type="ECO:0000313" key="3">
    <source>
        <dbReference type="Proteomes" id="UP000008461"/>
    </source>
</evidence>
<reference evidence="2 3" key="1">
    <citation type="journal article" date="2011" name="Stand. Genomic Sci.">
        <title>Complete genome sequence of Haliscomenobacter hydrossis type strain (O).</title>
        <authorList>
            <consortium name="US DOE Joint Genome Institute (JGI-PGF)"/>
            <person name="Daligault H."/>
            <person name="Lapidus A."/>
            <person name="Zeytun A."/>
            <person name="Nolan M."/>
            <person name="Lucas S."/>
            <person name="Del Rio T.G."/>
            <person name="Tice H."/>
            <person name="Cheng J.F."/>
            <person name="Tapia R."/>
            <person name="Han C."/>
            <person name="Goodwin L."/>
            <person name="Pitluck S."/>
            <person name="Liolios K."/>
            <person name="Pagani I."/>
            <person name="Ivanova N."/>
            <person name="Huntemann M."/>
            <person name="Mavromatis K."/>
            <person name="Mikhailova N."/>
            <person name="Pati A."/>
            <person name="Chen A."/>
            <person name="Palaniappan K."/>
            <person name="Land M."/>
            <person name="Hauser L."/>
            <person name="Brambilla E.M."/>
            <person name="Rohde M."/>
            <person name="Verbarg S."/>
            <person name="Goker M."/>
            <person name="Bristow J."/>
            <person name="Eisen J.A."/>
            <person name="Markowitz V."/>
            <person name="Hugenholtz P."/>
            <person name="Kyrpides N.C."/>
            <person name="Klenk H.P."/>
            <person name="Woyke T."/>
        </authorList>
    </citation>
    <scope>NUCLEOTIDE SEQUENCE [LARGE SCALE GENOMIC DNA]</scope>
    <source>
        <strain evidence="3">ATCC 27775 / DSM 1100 / LMG 10767 / O</strain>
    </source>
</reference>
<dbReference type="OrthoDB" id="5381604at2"/>
<gene>
    <name evidence="2" type="ordered locus">Halhy_2194</name>
</gene>
<dbReference type="Pfam" id="PF18962">
    <property type="entry name" value="Por_Secre_tail"/>
    <property type="match status" value="1"/>
</dbReference>
<keyword evidence="3" id="KW-1185">Reference proteome</keyword>
<dbReference type="STRING" id="760192.Halhy_2194"/>
<name>F4KT07_HALH1</name>
<dbReference type="Proteomes" id="UP000008461">
    <property type="component" value="Chromosome"/>
</dbReference>
<evidence type="ECO:0000313" key="2">
    <source>
        <dbReference type="EMBL" id="AEE50077.1"/>
    </source>
</evidence>
<dbReference type="AlphaFoldDB" id="F4KT07"/>
<sequence length="163" mass="18114">MKKIIFIVAAFSLAGSIRGQTLERSVLGAAGKVDVGKTMQLEWTLGEVAVRRYTHPGGEINEGFHQPYLAVERDEKRTTEDQRFSVFPNPTGADLFVQAKLSTSEQVQLKLIDSAGRLLLPVRRSGHIVNEQLDLKHIPAGHYYLLVTNARGKLLHSAKILKQ</sequence>
<dbReference type="KEGG" id="hhy:Halhy_2194"/>
<dbReference type="InterPro" id="IPR026444">
    <property type="entry name" value="Secre_tail"/>
</dbReference>
<protein>
    <recommendedName>
        <fullName evidence="1">Secretion system C-terminal sorting domain-containing protein</fullName>
    </recommendedName>
</protein>
<dbReference type="NCBIfam" id="TIGR04183">
    <property type="entry name" value="Por_Secre_tail"/>
    <property type="match status" value="1"/>
</dbReference>
<evidence type="ECO:0000259" key="1">
    <source>
        <dbReference type="Pfam" id="PF18962"/>
    </source>
</evidence>
<feature type="domain" description="Secretion system C-terminal sorting" evidence="1">
    <location>
        <begin position="86"/>
        <end position="153"/>
    </location>
</feature>
<accession>F4KT07</accession>
<organism evidence="2 3">
    <name type="scientific">Haliscomenobacter hydrossis (strain ATCC 27775 / DSM 1100 / LMG 10767 / O)</name>
    <dbReference type="NCBI Taxonomy" id="760192"/>
    <lineage>
        <taxon>Bacteria</taxon>
        <taxon>Pseudomonadati</taxon>
        <taxon>Bacteroidota</taxon>
        <taxon>Saprospiria</taxon>
        <taxon>Saprospirales</taxon>
        <taxon>Haliscomenobacteraceae</taxon>
        <taxon>Haliscomenobacter</taxon>
    </lineage>
</organism>
<dbReference type="RefSeq" id="WP_013764629.1">
    <property type="nucleotide sequence ID" value="NC_015510.1"/>
</dbReference>
<reference key="2">
    <citation type="submission" date="2011-04" db="EMBL/GenBank/DDBJ databases">
        <title>Complete sequence of chromosome of Haliscomenobacter hydrossis DSM 1100.</title>
        <authorList>
            <consortium name="US DOE Joint Genome Institute (JGI-PGF)"/>
            <person name="Lucas S."/>
            <person name="Han J."/>
            <person name="Lapidus A."/>
            <person name="Bruce D."/>
            <person name="Goodwin L."/>
            <person name="Pitluck S."/>
            <person name="Peters L."/>
            <person name="Kyrpides N."/>
            <person name="Mavromatis K."/>
            <person name="Ivanova N."/>
            <person name="Ovchinnikova G."/>
            <person name="Pagani I."/>
            <person name="Daligault H."/>
            <person name="Detter J.C."/>
            <person name="Han C."/>
            <person name="Land M."/>
            <person name="Hauser L."/>
            <person name="Markowitz V."/>
            <person name="Cheng J.-F."/>
            <person name="Hugenholtz P."/>
            <person name="Woyke T."/>
            <person name="Wu D."/>
            <person name="Verbarg S."/>
            <person name="Frueling A."/>
            <person name="Brambilla E."/>
            <person name="Klenk H.-P."/>
            <person name="Eisen J.A."/>
        </authorList>
    </citation>
    <scope>NUCLEOTIDE SEQUENCE</scope>
    <source>
        <strain>DSM 1100</strain>
    </source>
</reference>